<dbReference type="PANTHER" id="PTHR35391">
    <property type="entry name" value="C2H2-TYPE DOMAIN-CONTAINING PROTEIN-RELATED"/>
    <property type="match status" value="1"/>
</dbReference>
<reference evidence="3" key="1">
    <citation type="submission" date="2020-01" db="EMBL/GenBank/DDBJ databases">
        <authorList>
            <person name="Feng Z.H.Z."/>
        </authorList>
    </citation>
    <scope>NUCLEOTIDE SEQUENCE</scope>
    <source>
        <strain evidence="3">CBS107.38</strain>
    </source>
</reference>
<reference evidence="3" key="2">
    <citation type="submission" date="2020-08" db="EMBL/GenBank/DDBJ databases">
        <title>Draft Genome Sequence of Cumin Blight Pathogen Alternaria burnsii.</title>
        <authorList>
            <person name="Feng Z."/>
        </authorList>
    </citation>
    <scope>NUCLEOTIDE SEQUENCE</scope>
    <source>
        <strain evidence="3">CBS107.38</strain>
    </source>
</reference>
<organism evidence="3 4">
    <name type="scientific">Alternaria burnsii</name>
    <dbReference type="NCBI Taxonomy" id="1187904"/>
    <lineage>
        <taxon>Eukaryota</taxon>
        <taxon>Fungi</taxon>
        <taxon>Dikarya</taxon>
        <taxon>Ascomycota</taxon>
        <taxon>Pezizomycotina</taxon>
        <taxon>Dothideomycetes</taxon>
        <taxon>Pleosporomycetidae</taxon>
        <taxon>Pleosporales</taxon>
        <taxon>Pleosporineae</taxon>
        <taxon>Pleosporaceae</taxon>
        <taxon>Alternaria</taxon>
        <taxon>Alternaria sect. Alternaria</taxon>
    </lineage>
</organism>
<evidence type="ECO:0000259" key="2">
    <source>
        <dbReference type="Pfam" id="PF20233"/>
    </source>
</evidence>
<dbReference type="GeneID" id="62207205"/>
<evidence type="ECO:0000256" key="1">
    <source>
        <dbReference type="SAM" id="MobiDB-lite"/>
    </source>
</evidence>
<feature type="domain" description="DUF6590" evidence="2">
    <location>
        <begin position="587"/>
        <end position="740"/>
    </location>
</feature>
<dbReference type="RefSeq" id="XP_038783372.1">
    <property type="nucleotide sequence ID" value="XM_038934027.1"/>
</dbReference>
<name>A0A8H7EEK8_9PLEO</name>
<accession>A0A8H7EEK8</accession>
<feature type="region of interest" description="Disordered" evidence="1">
    <location>
        <begin position="205"/>
        <end position="235"/>
    </location>
</feature>
<dbReference type="Pfam" id="PF20233">
    <property type="entry name" value="DUF6590"/>
    <property type="match status" value="1"/>
</dbReference>
<sequence>MTPSISDHCRDCVKNLQRVISTLSQSDCRDDLIKKNEVNDDLDRLNLFIGDIGGLHSPESPMSVESRLSGAKDVLTHISSLLGDLNEAAEDLLGITAGDAQSLPRAIEDSREENIQDISEICELQKEIKVTITRLLRATTLIRQAKSSDIFAKALSRKRYHIDNQFDIAHVGEKHRKLAADDRIWLRQRLGRAITHRRQVLSYNRDHHGELDGHGKDRTEEPQVSTTNQPMSNPTLFTKATTFIPERIDPSLLHAGEPDSEDDVVSYTTISRSVDGNGEASTTLRIPKLDDLRIERHAKILDNAEGEPEMSLAREPLNEIPAKDCPCCTEWVERLKEREVLAGNPILNGNLTVNPTVFKRHLANHLEQLALFALPTIAAPDTSGQSNDAIELESDRINLSSNSALTFSSSPQVPEQLEPAEPLSVEEQPTNTGQPTDTDQTPPQEVSSTDSQHFQAPERNTNDAPSPDQTTLVLSSTRSAALSQPEWNPQFQRYLYTFWDATYSRYYWKHHVEGQGWVFFDWAPESTGTDSVLTITPSGAGPAGYGVSYENNRGATGATIQGSYNLQNPQPSSHYELLDPAFFVRGSSFFEVGKVFSILFTETAGANAVNGLNPTDYNTSLSEVKYNEYAHTQVRRFIVVKRKREFCFAVPIFSYGNRGTAKPGVVPHEHAIAYSLGTQPSLVPGEVPLAKAAIPIVMDDGATPLVAASRIYFAIHHPIQYNVNVKSLGYVHPEWLPTFLGYWNQENDDSNQPLDVTQDPRNTDS</sequence>
<gene>
    <name evidence="3" type="ORF">GT037_008980</name>
</gene>
<feature type="compositionally biased region" description="Low complexity" evidence="1">
    <location>
        <begin position="428"/>
        <end position="444"/>
    </location>
</feature>
<comment type="caution">
    <text evidence="3">The sequence shown here is derived from an EMBL/GenBank/DDBJ whole genome shotgun (WGS) entry which is preliminary data.</text>
</comment>
<dbReference type="EMBL" id="JAAABM010000014">
    <property type="protein sequence ID" value="KAF7673029.1"/>
    <property type="molecule type" value="Genomic_DNA"/>
</dbReference>
<feature type="compositionally biased region" description="Polar residues" evidence="1">
    <location>
        <begin position="222"/>
        <end position="235"/>
    </location>
</feature>
<feature type="compositionally biased region" description="Basic and acidic residues" evidence="1">
    <location>
        <begin position="205"/>
        <end position="221"/>
    </location>
</feature>
<protein>
    <recommendedName>
        <fullName evidence="2">DUF6590 domain-containing protein</fullName>
    </recommendedName>
</protein>
<dbReference type="PANTHER" id="PTHR35391:SF5">
    <property type="entry name" value="DUF6590 DOMAIN-CONTAINING PROTEIN"/>
    <property type="match status" value="1"/>
</dbReference>
<evidence type="ECO:0000313" key="3">
    <source>
        <dbReference type="EMBL" id="KAF7673029.1"/>
    </source>
</evidence>
<keyword evidence="4" id="KW-1185">Reference proteome</keyword>
<feature type="compositionally biased region" description="Polar residues" evidence="1">
    <location>
        <begin position="445"/>
        <end position="477"/>
    </location>
</feature>
<dbReference type="AlphaFoldDB" id="A0A8H7EEK8"/>
<dbReference type="InterPro" id="IPR046497">
    <property type="entry name" value="DUF6590"/>
</dbReference>
<proteinExistence type="predicted"/>
<dbReference type="Proteomes" id="UP000596902">
    <property type="component" value="Unassembled WGS sequence"/>
</dbReference>
<evidence type="ECO:0000313" key="4">
    <source>
        <dbReference type="Proteomes" id="UP000596902"/>
    </source>
</evidence>
<feature type="region of interest" description="Disordered" evidence="1">
    <location>
        <begin position="404"/>
        <end position="477"/>
    </location>
</feature>